<dbReference type="AlphaFoldDB" id="A0A0D8L753"/>
<organism evidence="1 2">
    <name type="scientific">Morganella morganii</name>
    <name type="common">Proteus morganii</name>
    <dbReference type="NCBI Taxonomy" id="582"/>
    <lineage>
        <taxon>Bacteria</taxon>
        <taxon>Pseudomonadati</taxon>
        <taxon>Pseudomonadota</taxon>
        <taxon>Gammaproteobacteria</taxon>
        <taxon>Enterobacterales</taxon>
        <taxon>Morganellaceae</taxon>
        <taxon>Morganella</taxon>
    </lineage>
</organism>
<protein>
    <recommendedName>
        <fullName evidence="3">Beta-lactamase</fullName>
    </recommendedName>
</protein>
<dbReference type="EMBL" id="JZSH01000115">
    <property type="protein sequence ID" value="KJF77702.1"/>
    <property type="molecule type" value="Genomic_DNA"/>
</dbReference>
<dbReference type="PANTHER" id="PTHR43628">
    <property type="entry name" value="ACTIVATOR OF C KINASE PROTEIN 1-RELATED"/>
    <property type="match status" value="1"/>
</dbReference>
<evidence type="ECO:0008006" key="3">
    <source>
        <dbReference type="Google" id="ProtNLM"/>
    </source>
</evidence>
<name>A0A0D8L753_MORMO</name>
<dbReference type="InterPro" id="IPR052945">
    <property type="entry name" value="Mitotic_Regulator"/>
</dbReference>
<comment type="caution">
    <text evidence="1">The sequence shown here is derived from an EMBL/GenBank/DDBJ whole genome shotgun (WGS) entry which is preliminary data.</text>
</comment>
<dbReference type="InterPro" id="IPR006597">
    <property type="entry name" value="Sel1-like"/>
</dbReference>
<dbReference type="InterPro" id="IPR011990">
    <property type="entry name" value="TPR-like_helical_dom_sf"/>
</dbReference>
<dbReference type="SUPFAM" id="SSF81901">
    <property type="entry name" value="HCP-like"/>
    <property type="match status" value="1"/>
</dbReference>
<dbReference type="SMART" id="SM00671">
    <property type="entry name" value="SEL1"/>
    <property type="match status" value="3"/>
</dbReference>
<gene>
    <name evidence="1" type="ORF">UA45_11070</name>
</gene>
<evidence type="ECO:0000313" key="2">
    <source>
        <dbReference type="Proteomes" id="UP000032582"/>
    </source>
</evidence>
<reference evidence="1 2" key="1">
    <citation type="submission" date="2015-02" db="EMBL/GenBank/DDBJ databases">
        <title>Whole genome shotgun sequencing of cultured foodborne pathogen.</title>
        <authorList>
            <person name="Timme R."/>
            <person name="Allard M.W."/>
            <person name="Strain E."/>
            <person name="Evans P.S."/>
            <person name="Brown E."/>
        </authorList>
    </citation>
    <scope>NUCLEOTIDE SEQUENCE [LARGE SCALE GENOMIC DNA]</scope>
    <source>
        <strain evidence="1 2">GCSL-TSO-24</strain>
    </source>
</reference>
<dbReference type="Gene3D" id="1.25.40.10">
    <property type="entry name" value="Tetratricopeptide repeat domain"/>
    <property type="match status" value="1"/>
</dbReference>
<sequence length="180" mass="20342">MLYYYELAGKNGFARAYNVLGNLYRKPNERGIPEDGKKALAYFDAGARLGDSNTAHLAGDMLYFGQSGLEKDYPQAARYYEMTSLEQGNHHEMAKLKVAWMYYHKLVGTGSDDDLRKARDNLILSAKYGNKEAAKALKEWDFHVSAIKINKPFIIRLSRNVICSGRVITTHLSLTPRIST</sequence>
<evidence type="ECO:0000313" key="1">
    <source>
        <dbReference type="EMBL" id="KJF77702.1"/>
    </source>
</evidence>
<dbReference type="PANTHER" id="PTHR43628:SF1">
    <property type="entry name" value="CHITIN SYNTHASE REGULATORY FACTOR 2-RELATED"/>
    <property type="match status" value="1"/>
</dbReference>
<proteinExistence type="predicted"/>
<accession>A0A0D8L753</accession>
<dbReference type="Proteomes" id="UP000032582">
    <property type="component" value="Unassembled WGS sequence"/>
</dbReference>
<dbReference type="PATRIC" id="fig|582.24.peg.3483"/>